<keyword evidence="3" id="KW-0067">ATP-binding</keyword>
<dbReference type="GO" id="GO:0098796">
    <property type="term" value="C:membrane protein complex"/>
    <property type="evidence" value="ECO:0007669"/>
    <property type="project" value="UniProtKB-ARBA"/>
</dbReference>
<dbReference type="PANTHER" id="PTHR24220">
    <property type="entry name" value="IMPORT ATP-BINDING PROTEIN"/>
    <property type="match status" value="1"/>
</dbReference>
<evidence type="ECO:0000256" key="4">
    <source>
        <dbReference type="SAM" id="MobiDB-lite"/>
    </source>
</evidence>
<dbReference type="PANTHER" id="PTHR24220:SF685">
    <property type="entry name" value="ABC TRANSPORTER RELATED"/>
    <property type="match status" value="1"/>
</dbReference>
<proteinExistence type="predicted"/>
<dbReference type="GO" id="GO:0022857">
    <property type="term" value="F:transmembrane transporter activity"/>
    <property type="evidence" value="ECO:0007669"/>
    <property type="project" value="UniProtKB-ARBA"/>
</dbReference>
<dbReference type="Gene3D" id="3.40.50.300">
    <property type="entry name" value="P-loop containing nucleotide triphosphate hydrolases"/>
    <property type="match status" value="1"/>
</dbReference>
<keyword evidence="2" id="KW-0547">Nucleotide-binding</keyword>
<protein>
    <submittedName>
        <fullName evidence="6">ABC transporter</fullName>
    </submittedName>
</protein>
<dbReference type="GO" id="GO:0016887">
    <property type="term" value="F:ATP hydrolysis activity"/>
    <property type="evidence" value="ECO:0007669"/>
    <property type="project" value="InterPro"/>
</dbReference>
<dbReference type="PROSITE" id="PS50893">
    <property type="entry name" value="ABC_TRANSPORTER_2"/>
    <property type="match status" value="1"/>
</dbReference>
<dbReference type="InterPro" id="IPR015854">
    <property type="entry name" value="ABC_transpr_LolD-like"/>
</dbReference>
<dbReference type="RefSeq" id="WP_101831357.1">
    <property type="nucleotide sequence ID" value="NZ_FZMO01000105.1"/>
</dbReference>
<dbReference type="SUPFAM" id="SSF52540">
    <property type="entry name" value="P-loop containing nucleoside triphosphate hydrolases"/>
    <property type="match status" value="1"/>
</dbReference>
<evidence type="ECO:0000259" key="5">
    <source>
        <dbReference type="PROSITE" id="PS50893"/>
    </source>
</evidence>
<dbReference type="GO" id="GO:0005524">
    <property type="term" value="F:ATP binding"/>
    <property type="evidence" value="ECO:0007669"/>
    <property type="project" value="UniProtKB-KW"/>
</dbReference>
<feature type="region of interest" description="Disordered" evidence="4">
    <location>
        <begin position="279"/>
        <end position="420"/>
    </location>
</feature>
<evidence type="ECO:0000256" key="1">
    <source>
        <dbReference type="ARBA" id="ARBA00022448"/>
    </source>
</evidence>
<dbReference type="AlphaFoldDB" id="A0A2I2KPE3"/>
<dbReference type="InterPro" id="IPR017911">
    <property type="entry name" value="MacB-like_ATP-bd"/>
</dbReference>
<keyword evidence="1" id="KW-0813">Transport</keyword>
<feature type="compositionally biased region" description="Basic and acidic residues" evidence="4">
    <location>
        <begin position="314"/>
        <end position="328"/>
    </location>
</feature>
<dbReference type="CDD" id="cd03255">
    <property type="entry name" value="ABC_MJ0796_LolCDE_FtsE"/>
    <property type="match status" value="1"/>
</dbReference>
<keyword evidence="7" id="KW-1185">Reference proteome</keyword>
<dbReference type="GO" id="GO:0005886">
    <property type="term" value="C:plasma membrane"/>
    <property type="evidence" value="ECO:0007669"/>
    <property type="project" value="TreeGrafter"/>
</dbReference>
<feature type="region of interest" description="Disordered" evidence="4">
    <location>
        <begin position="1"/>
        <end position="37"/>
    </location>
</feature>
<feature type="compositionally biased region" description="Gly residues" evidence="4">
    <location>
        <begin position="17"/>
        <end position="33"/>
    </location>
</feature>
<dbReference type="OrthoDB" id="9802264at2"/>
<gene>
    <name evidence="6" type="ORF">FRACA_1930001</name>
</gene>
<evidence type="ECO:0000313" key="7">
    <source>
        <dbReference type="Proteomes" id="UP000234331"/>
    </source>
</evidence>
<feature type="domain" description="ABC transporter" evidence="5">
    <location>
        <begin position="40"/>
        <end position="277"/>
    </location>
</feature>
<dbReference type="InterPro" id="IPR003439">
    <property type="entry name" value="ABC_transporter-like_ATP-bd"/>
</dbReference>
<dbReference type="InterPro" id="IPR003593">
    <property type="entry name" value="AAA+_ATPase"/>
</dbReference>
<evidence type="ECO:0000313" key="6">
    <source>
        <dbReference type="EMBL" id="SNQ47526.1"/>
    </source>
</evidence>
<dbReference type="Proteomes" id="UP000234331">
    <property type="component" value="Unassembled WGS sequence"/>
</dbReference>
<dbReference type="EMBL" id="FZMO01000105">
    <property type="protein sequence ID" value="SNQ47526.1"/>
    <property type="molecule type" value="Genomic_DNA"/>
</dbReference>
<feature type="compositionally biased region" description="Acidic residues" evidence="4">
    <location>
        <begin position="292"/>
        <end position="307"/>
    </location>
</feature>
<evidence type="ECO:0000256" key="3">
    <source>
        <dbReference type="ARBA" id="ARBA00022840"/>
    </source>
</evidence>
<dbReference type="FunFam" id="3.40.50.300:FF:000032">
    <property type="entry name" value="Export ABC transporter ATP-binding protein"/>
    <property type="match status" value="1"/>
</dbReference>
<organism evidence="6 7">
    <name type="scientific">Frankia canadensis</name>
    <dbReference type="NCBI Taxonomy" id="1836972"/>
    <lineage>
        <taxon>Bacteria</taxon>
        <taxon>Bacillati</taxon>
        <taxon>Actinomycetota</taxon>
        <taxon>Actinomycetes</taxon>
        <taxon>Frankiales</taxon>
        <taxon>Frankiaceae</taxon>
        <taxon>Frankia</taxon>
    </lineage>
</organism>
<sequence length="420" mass="44505">MARRTGSSPGGQRDAGDGGSRGRGRRTGGGATGSSGVAAARASQLTKVYGSGDTIVTALRGIDLGFPRGRFTAIMGPSGSGKSTLMHCLAGLDTVTRGRVFIGDVDLSRLSDKELTRLRRDRIGFIFQQFNLLPTLTAAENITLPLSIAGRAPDKEWMRTVVDAVGLAPRLGHRPPELSGGQQQRVACARALVTRPEIIFADEPTGNLDSRSGAEVLQFLRDSVTDLGQTIVMVTHDATAASYSDEVIFLADGRLVDAIERPTADEVLDRMKHLDAAQRGLVSPAADTGGYEAEDDYDDESDLDEESYGASRHRGGDRGGRYDDGYDRPDEDPADRNRRGPRQPGRDYPARDYPDQRYGDDGGGAGGYDRRYAEQLTGEFDAIPDGPPAGARGPGGGRAAAGRDGREGRLASAPGRGGGT</sequence>
<name>A0A2I2KPE3_9ACTN</name>
<dbReference type="Pfam" id="PF00005">
    <property type="entry name" value="ABC_tran"/>
    <property type="match status" value="1"/>
</dbReference>
<evidence type="ECO:0000256" key="2">
    <source>
        <dbReference type="ARBA" id="ARBA00022741"/>
    </source>
</evidence>
<feature type="compositionally biased region" description="Basic and acidic residues" evidence="4">
    <location>
        <begin position="334"/>
        <end position="360"/>
    </location>
</feature>
<accession>A0A2I2KPE3</accession>
<reference evidence="6 7" key="1">
    <citation type="submission" date="2017-06" db="EMBL/GenBank/DDBJ databases">
        <authorList>
            <person name="Kim H.J."/>
            <person name="Triplett B.A."/>
        </authorList>
    </citation>
    <scope>NUCLEOTIDE SEQUENCE [LARGE SCALE GENOMIC DNA]</scope>
    <source>
        <strain evidence="6">FRACA_ARgP5</strain>
    </source>
</reference>
<dbReference type="SMART" id="SM00382">
    <property type="entry name" value="AAA"/>
    <property type="match status" value="1"/>
</dbReference>
<dbReference type="InterPro" id="IPR027417">
    <property type="entry name" value="P-loop_NTPase"/>
</dbReference>